<dbReference type="AlphaFoldDB" id="A0AAV7SAI3"/>
<feature type="region of interest" description="Disordered" evidence="1">
    <location>
        <begin position="150"/>
        <end position="191"/>
    </location>
</feature>
<evidence type="ECO:0000313" key="3">
    <source>
        <dbReference type="Proteomes" id="UP001066276"/>
    </source>
</evidence>
<proteinExistence type="predicted"/>
<reference evidence="2" key="1">
    <citation type="journal article" date="2022" name="bioRxiv">
        <title>Sequencing and chromosome-scale assembly of the giantPleurodeles waltlgenome.</title>
        <authorList>
            <person name="Brown T."/>
            <person name="Elewa A."/>
            <person name="Iarovenko S."/>
            <person name="Subramanian E."/>
            <person name="Araus A.J."/>
            <person name="Petzold A."/>
            <person name="Susuki M."/>
            <person name="Suzuki K.-i.T."/>
            <person name="Hayashi T."/>
            <person name="Toyoda A."/>
            <person name="Oliveira C."/>
            <person name="Osipova E."/>
            <person name="Leigh N.D."/>
            <person name="Simon A."/>
            <person name="Yun M.H."/>
        </authorList>
    </citation>
    <scope>NUCLEOTIDE SEQUENCE</scope>
    <source>
        <strain evidence="2">20211129_DDA</strain>
        <tissue evidence="2">Liver</tissue>
    </source>
</reference>
<comment type="caution">
    <text evidence="2">The sequence shown here is derived from an EMBL/GenBank/DDBJ whole genome shotgun (WGS) entry which is preliminary data.</text>
</comment>
<keyword evidence="3" id="KW-1185">Reference proteome</keyword>
<name>A0AAV7SAI3_PLEWA</name>
<feature type="compositionally biased region" description="Basic and acidic residues" evidence="1">
    <location>
        <begin position="163"/>
        <end position="174"/>
    </location>
</feature>
<dbReference type="Proteomes" id="UP001066276">
    <property type="component" value="Chromosome 4_2"/>
</dbReference>
<evidence type="ECO:0000256" key="1">
    <source>
        <dbReference type="SAM" id="MobiDB-lite"/>
    </source>
</evidence>
<dbReference type="EMBL" id="JANPWB010000008">
    <property type="protein sequence ID" value="KAJ1161484.1"/>
    <property type="molecule type" value="Genomic_DNA"/>
</dbReference>
<gene>
    <name evidence="2" type="ORF">NDU88_001969</name>
</gene>
<accession>A0AAV7SAI3</accession>
<feature type="region of interest" description="Disordered" evidence="1">
    <location>
        <begin position="100"/>
        <end position="136"/>
    </location>
</feature>
<organism evidence="2 3">
    <name type="scientific">Pleurodeles waltl</name>
    <name type="common">Iberian ribbed newt</name>
    <dbReference type="NCBI Taxonomy" id="8319"/>
    <lineage>
        <taxon>Eukaryota</taxon>
        <taxon>Metazoa</taxon>
        <taxon>Chordata</taxon>
        <taxon>Craniata</taxon>
        <taxon>Vertebrata</taxon>
        <taxon>Euteleostomi</taxon>
        <taxon>Amphibia</taxon>
        <taxon>Batrachia</taxon>
        <taxon>Caudata</taxon>
        <taxon>Salamandroidea</taxon>
        <taxon>Salamandridae</taxon>
        <taxon>Pleurodelinae</taxon>
        <taxon>Pleurodeles</taxon>
    </lineage>
</organism>
<sequence>MSRSRPQKFKAVQSVQPVVVMDDDDLDDDGNGDGRDECSQPAAHAWPLVSRGVCSLLRVLLPFTCCPFGSMTLQAYAAGPVRAGCTHHCVLRSLFPPATRGPKGGSPTDAASLHPLLYSGGPGLSRRQGSGAPQTARGVAGFHVWVHAPRRSPRLGASQGPDPGRRSPPREEGRSQSAIQAPGSPLLTPRSRLRVSQWPHGLRCRSRCLFAASRGLAPHSRARLQGRAPGPTVAVLASPR</sequence>
<protein>
    <submittedName>
        <fullName evidence="2">Uncharacterized protein</fullName>
    </submittedName>
</protein>
<evidence type="ECO:0000313" key="2">
    <source>
        <dbReference type="EMBL" id="KAJ1161484.1"/>
    </source>
</evidence>